<dbReference type="GO" id="GO:0016209">
    <property type="term" value="F:antioxidant activity"/>
    <property type="evidence" value="ECO:0007669"/>
    <property type="project" value="InterPro"/>
</dbReference>
<accession>A0A4S8HXT9</accession>
<evidence type="ECO:0000259" key="1">
    <source>
        <dbReference type="PROSITE" id="PS51352"/>
    </source>
</evidence>
<dbReference type="RefSeq" id="WP_136575046.1">
    <property type="nucleotide sequence ID" value="NZ_STFF01000001.1"/>
</dbReference>
<comment type="caution">
    <text evidence="2">The sequence shown here is derived from an EMBL/GenBank/DDBJ whole genome shotgun (WGS) entry which is preliminary data.</text>
</comment>
<dbReference type="OrthoDB" id="9802923at2"/>
<dbReference type="Pfam" id="PF00578">
    <property type="entry name" value="AhpC-TSA"/>
    <property type="match status" value="1"/>
</dbReference>
<name>A0A4S8HXT9_9BACT</name>
<proteinExistence type="predicted"/>
<dbReference type="InterPro" id="IPR036249">
    <property type="entry name" value="Thioredoxin-like_sf"/>
</dbReference>
<dbReference type="Gene3D" id="3.40.30.10">
    <property type="entry name" value="Glutaredoxin"/>
    <property type="match status" value="1"/>
</dbReference>
<evidence type="ECO:0000313" key="2">
    <source>
        <dbReference type="EMBL" id="THU40553.1"/>
    </source>
</evidence>
<keyword evidence="3" id="KW-1185">Reference proteome</keyword>
<dbReference type="AlphaFoldDB" id="A0A4S8HXT9"/>
<dbReference type="InterPro" id="IPR050553">
    <property type="entry name" value="Thioredoxin_ResA/DsbE_sf"/>
</dbReference>
<organism evidence="2 3">
    <name type="scientific">Niastella caeni</name>
    <dbReference type="NCBI Taxonomy" id="2569763"/>
    <lineage>
        <taxon>Bacteria</taxon>
        <taxon>Pseudomonadati</taxon>
        <taxon>Bacteroidota</taxon>
        <taxon>Chitinophagia</taxon>
        <taxon>Chitinophagales</taxon>
        <taxon>Chitinophagaceae</taxon>
        <taxon>Niastella</taxon>
    </lineage>
</organism>
<dbReference type="CDD" id="cd02966">
    <property type="entry name" value="TlpA_like_family"/>
    <property type="match status" value="1"/>
</dbReference>
<gene>
    <name evidence="2" type="ORF">FAM09_00110</name>
</gene>
<evidence type="ECO:0000313" key="3">
    <source>
        <dbReference type="Proteomes" id="UP000306918"/>
    </source>
</evidence>
<dbReference type="GO" id="GO:0016491">
    <property type="term" value="F:oxidoreductase activity"/>
    <property type="evidence" value="ECO:0007669"/>
    <property type="project" value="InterPro"/>
</dbReference>
<feature type="domain" description="Thioredoxin" evidence="1">
    <location>
        <begin position="21"/>
        <end position="167"/>
    </location>
</feature>
<dbReference type="EMBL" id="STFF01000001">
    <property type="protein sequence ID" value="THU40553.1"/>
    <property type="molecule type" value="Genomic_DNA"/>
</dbReference>
<sequence>MRFFFSFLCLLVCSKVFCQTTEFEKTIESIQLVSIQGNTLQGYDLKGQSKGKIVVLEFWETWCMPCIEAMAHVNRLKQAYPNDLLVVCVASEGLPKVINFITKNQYPFNFVFDSTKQLKAIFPHQSIPHTVIVDKGGKIQSQTLPNFLTEKEIDLLLGGKSIDIPQKKIASRYQNNEDASKLFRFELSNSELGDRPEVSITNDQRPKRILKDYFVNTFIDTVEKIKEYECRAQNVLQFYQLAYGEISKYHFLIPAALAYIDSTNLANRYNLLFSSSNLFGNFDDLFINQLNAVFGLQTEKIQIDTTVFILKDIKTSGDILMKKDDGKPEQFKINLRDSLFIKGYISAKKIAREIENIIKHRVELNPSLADNYYEVNIAMERKENDVNEWVSVLKKEGIYIEKEKKKITYISIKKK</sequence>
<dbReference type="InterPro" id="IPR013766">
    <property type="entry name" value="Thioredoxin_domain"/>
</dbReference>
<protein>
    <submittedName>
        <fullName evidence="2">TlpA family protein disulfide reductase</fullName>
    </submittedName>
</protein>
<dbReference type="Proteomes" id="UP000306918">
    <property type="component" value="Unassembled WGS sequence"/>
</dbReference>
<dbReference type="InterPro" id="IPR000866">
    <property type="entry name" value="AhpC/TSA"/>
</dbReference>
<dbReference type="PANTHER" id="PTHR42852:SF13">
    <property type="entry name" value="PROTEIN DIPZ"/>
    <property type="match status" value="1"/>
</dbReference>
<reference evidence="2 3" key="1">
    <citation type="submission" date="2019-04" db="EMBL/GenBank/DDBJ databases">
        <title>Niastella caeni sp. nov., isolated from activated sludge.</title>
        <authorList>
            <person name="Sheng M."/>
        </authorList>
    </citation>
    <scope>NUCLEOTIDE SEQUENCE [LARGE SCALE GENOMIC DNA]</scope>
    <source>
        <strain evidence="2 3">HX-2-15</strain>
    </source>
</reference>
<dbReference type="PROSITE" id="PS51352">
    <property type="entry name" value="THIOREDOXIN_2"/>
    <property type="match status" value="1"/>
</dbReference>
<dbReference type="PANTHER" id="PTHR42852">
    <property type="entry name" value="THIOL:DISULFIDE INTERCHANGE PROTEIN DSBE"/>
    <property type="match status" value="1"/>
</dbReference>
<dbReference type="SUPFAM" id="SSF52833">
    <property type="entry name" value="Thioredoxin-like"/>
    <property type="match status" value="1"/>
</dbReference>